<dbReference type="EMBL" id="MUMY01000004">
    <property type="protein sequence ID" value="ONM49429.1"/>
    <property type="molecule type" value="Genomic_DNA"/>
</dbReference>
<dbReference type="STRING" id="1538463.B0T36_19575"/>
<name>A0A1V2TIR5_9NOCA</name>
<evidence type="ECO:0000313" key="3">
    <source>
        <dbReference type="Proteomes" id="UP000188836"/>
    </source>
</evidence>
<accession>A0A1V2TIR5</accession>
<evidence type="ECO:0000256" key="1">
    <source>
        <dbReference type="SAM" id="MobiDB-lite"/>
    </source>
</evidence>
<dbReference type="Proteomes" id="UP000188836">
    <property type="component" value="Unassembled WGS sequence"/>
</dbReference>
<feature type="region of interest" description="Disordered" evidence="1">
    <location>
        <begin position="12"/>
        <end position="57"/>
    </location>
</feature>
<dbReference type="AlphaFoldDB" id="A0A1V2TIR5"/>
<evidence type="ECO:0000313" key="2">
    <source>
        <dbReference type="EMBL" id="ONM49429.1"/>
    </source>
</evidence>
<feature type="compositionally biased region" description="Polar residues" evidence="1">
    <location>
        <begin position="22"/>
        <end position="32"/>
    </location>
</feature>
<organism evidence="2 3">
    <name type="scientific">Nocardia donostiensis</name>
    <dbReference type="NCBI Taxonomy" id="1538463"/>
    <lineage>
        <taxon>Bacteria</taxon>
        <taxon>Bacillati</taxon>
        <taxon>Actinomycetota</taxon>
        <taxon>Actinomycetes</taxon>
        <taxon>Mycobacteriales</taxon>
        <taxon>Nocardiaceae</taxon>
        <taxon>Nocardia</taxon>
    </lineage>
</organism>
<protein>
    <submittedName>
        <fullName evidence="2">Uncharacterized protein</fullName>
    </submittedName>
</protein>
<keyword evidence="3" id="KW-1185">Reference proteome</keyword>
<sequence length="69" mass="7588">MFDSPYNFTHFVTPADKPPTRTFRTTTGQPITSAERPAQARRAGKKTAEHNIHSAMRAVPAATGYRLSA</sequence>
<gene>
    <name evidence="2" type="ORF">B0T46_06000</name>
</gene>
<proteinExistence type="predicted"/>
<reference evidence="2 3" key="1">
    <citation type="journal article" date="2016" name="Antonie Van Leeuwenhoek">
        <title>Nocardia donostiensis sp. nov., isolated from human respiratory specimens.</title>
        <authorList>
            <person name="Ercibengoa M."/>
            <person name="Bell M."/>
            <person name="Marimon J.M."/>
            <person name="Humrighouse B."/>
            <person name="Klenk H.P."/>
            <person name="Potter G."/>
            <person name="Perez-Trallero E."/>
        </authorList>
    </citation>
    <scope>NUCLEOTIDE SEQUENCE [LARGE SCALE GENOMIC DNA]</scope>
    <source>
        <strain evidence="2 3">X1655</strain>
    </source>
</reference>
<comment type="caution">
    <text evidence="2">The sequence shown here is derived from an EMBL/GenBank/DDBJ whole genome shotgun (WGS) entry which is preliminary data.</text>
</comment>